<proteinExistence type="predicted"/>
<name>A0A151JQJ4_9HYME</name>
<dbReference type="Proteomes" id="UP000078492">
    <property type="component" value="Unassembled WGS sequence"/>
</dbReference>
<dbReference type="PANTHER" id="PTHR31511">
    <property type="entry name" value="PROTEIN CBG23764"/>
    <property type="match status" value="1"/>
</dbReference>
<dbReference type="PANTHER" id="PTHR31511:SF12">
    <property type="entry name" value="RHO TERMINATION FACTOR N-TERMINAL DOMAIN-CONTAINING PROTEIN"/>
    <property type="match status" value="1"/>
</dbReference>
<dbReference type="STRING" id="471704.A0A151JQJ4"/>
<protein>
    <submittedName>
        <fullName evidence="1">Uncharacterized protein</fullName>
    </submittedName>
</protein>
<keyword evidence="2" id="KW-1185">Reference proteome</keyword>
<dbReference type="EMBL" id="KQ978671">
    <property type="protein sequence ID" value="KYN29346.1"/>
    <property type="molecule type" value="Genomic_DNA"/>
</dbReference>
<dbReference type="AlphaFoldDB" id="A0A151JQJ4"/>
<sequence>MDGVNTDKLFEALEVEFEDKVDQKSSNNTECLIRLDDGNTDHAEKFVQPSEMEARTKCKNLDCQKLNDCAIRLQSENDRWLEFSNHRNQERVPFVVYADLEWILRKTEPDKVDVLTSYAYQRHEAFSIGYYVHCSYDNSLSSYSFPNCVKLRFIYSYKFLNASLDKLASYLDKDKLNIVRSEFSTVSDEEFELLIRKGIFPYEYIDYVE</sequence>
<accession>A0A151JQJ4</accession>
<organism evidence="1 2">
    <name type="scientific">Trachymyrmex cornetzi</name>
    <dbReference type="NCBI Taxonomy" id="471704"/>
    <lineage>
        <taxon>Eukaryota</taxon>
        <taxon>Metazoa</taxon>
        <taxon>Ecdysozoa</taxon>
        <taxon>Arthropoda</taxon>
        <taxon>Hexapoda</taxon>
        <taxon>Insecta</taxon>
        <taxon>Pterygota</taxon>
        <taxon>Neoptera</taxon>
        <taxon>Endopterygota</taxon>
        <taxon>Hymenoptera</taxon>
        <taxon>Apocrita</taxon>
        <taxon>Aculeata</taxon>
        <taxon>Formicoidea</taxon>
        <taxon>Formicidae</taxon>
        <taxon>Myrmicinae</taxon>
        <taxon>Trachymyrmex</taxon>
    </lineage>
</organism>
<evidence type="ECO:0000313" key="1">
    <source>
        <dbReference type="EMBL" id="KYN29346.1"/>
    </source>
</evidence>
<gene>
    <name evidence="1" type="ORF">ALC57_01215</name>
</gene>
<evidence type="ECO:0000313" key="2">
    <source>
        <dbReference type="Proteomes" id="UP000078492"/>
    </source>
</evidence>
<reference evidence="1 2" key="1">
    <citation type="submission" date="2015-09" db="EMBL/GenBank/DDBJ databases">
        <title>Trachymyrmex cornetzi WGS genome.</title>
        <authorList>
            <person name="Nygaard S."/>
            <person name="Hu H."/>
            <person name="Boomsma J."/>
            <person name="Zhang G."/>
        </authorList>
    </citation>
    <scope>NUCLEOTIDE SEQUENCE [LARGE SCALE GENOMIC DNA]</scope>
    <source>
        <strain evidence="1">Tcor2-1</strain>
        <tissue evidence="1">Whole body</tissue>
    </source>
</reference>